<dbReference type="OrthoDB" id="1920326at2759"/>
<dbReference type="GO" id="GO:0006139">
    <property type="term" value="P:nucleobase-containing compound metabolic process"/>
    <property type="evidence" value="ECO:0007669"/>
    <property type="project" value="InterPro"/>
</dbReference>
<keyword evidence="4" id="KW-0378">Hydrolase</keyword>
<dbReference type="Gene3D" id="3.30.420.10">
    <property type="entry name" value="Ribonuclease H-like superfamily/Ribonuclease H"/>
    <property type="match status" value="1"/>
</dbReference>
<protein>
    <recommendedName>
        <fullName evidence="8">3'-5' exonuclease</fullName>
    </recommendedName>
    <alternativeName>
        <fullName evidence="9">Werner Syndrome-like exonuclease</fullName>
    </alternativeName>
</protein>
<evidence type="ECO:0000256" key="7">
    <source>
        <dbReference type="ARBA" id="ARBA00023242"/>
    </source>
</evidence>
<evidence type="ECO:0000256" key="1">
    <source>
        <dbReference type="ARBA" id="ARBA00004123"/>
    </source>
</evidence>
<dbReference type="InterPro" id="IPR002562">
    <property type="entry name" value="3'-5'_exonuclease_dom"/>
</dbReference>
<evidence type="ECO:0000256" key="8">
    <source>
        <dbReference type="ARBA" id="ARBA00040531"/>
    </source>
</evidence>
<dbReference type="InterPro" id="IPR036397">
    <property type="entry name" value="RNaseH_sf"/>
</dbReference>
<feature type="domain" description="3'-5' exonuclease" evidence="11">
    <location>
        <begin position="79"/>
        <end position="231"/>
    </location>
</feature>
<gene>
    <name evidence="12" type="ORF">EWM64_g291</name>
</gene>
<evidence type="ECO:0000256" key="5">
    <source>
        <dbReference type="ARBA" id="ARBA00022839"/>
    </source>
</evidence>
<dbReference type="GO" id="GO:0008408">
    <property type="term" value="F:3'-5' exonuclease activity"/>
    <property type="evidence" value="ECO:0007669"/>
    <property type="project" value="InterPro"/>
</dbReference>
<dbReference type="GO" id="GO:0003676">
    <property type="term" value="F:nucleic acid binding"/>
    <property type="evidence" value="ECO:0007669"/>
    <property type="project" value="InterPro"/>
</dbReference>
<feature type="region of interest" description="Disordered" evidence="10">
    <location>
        <begin position="408"/>
        <end position="442"/>
    </location>
</feature>
<comment type="subcellular location">
    <subcellularLocation>
        <location evidence="1">Nucleus</location>
    </subcellularLocation>
</comment>
<feature type="compositionally biased region" description="Low complexity" evidence="10">
    <location>
        <begin position="410"/>
        <end position="428"/>
    </location>
</feature>
<keyword evidence="6" id="KW-0460">Magnesium</keyword>
<keyword evidence="13" id="KW-1185">Reference proteome</keyword>
<proteinExistence type="predicted"/>
<keyword evidence="5" id="KW-0269">Exonuclease</keyword>
<keyword evidence="3" id="KW-0479">Metal-binding</keyword>
<keyword evidence="7" id="KW-0539">Nucleus</keyword>
<evidence type="ECO:0000313" key="13">
    <source>
        <dbReference type="Proteomes" id="UP000298061"/>
    </source>
</evidence>
<dbReference type="InterPro" id="IPR051132">
    <property type="entry name" value="3-5_Exonuclease_domain"/>
</dbReference>
<sequence>MPDSLVNYGHGDIELVFTDSTRADKAELEHIFPALLRNVHPVPNHSSLAPLEIPQDWSTWVLSSEYQIRACITCILDDLAKLDAGELKVGFDMEWPVDRINGIQGQVAIIQISYGKDIFILQLCTFLRNGVLHLPRALLTFLRSSRIQKDLNSDEPFSGALELGGLAKTKDVANRASVGLADLVARTLHRHLDKDDSIHISNQWSDPILTKQQEQYAALDVYACWSVFEVLDSSPEPGAPVSMETPEGTPINLLAWDCTQVIARGVMLSDRPKVCRGVPVSKARVLVKVTQIEVPGYCLPANLSPEKEPILLGALRGADSLPLTMYYKFSHLRTSTPPHPQHGTISTPPSVLSTCAIGASSDNPVVTRTNAPHTPELDESHRDELLGTAIADDDVGRSWHEDIEYDPAVEQAPEASSSDAASAQQAEQLHSVVNPPNSSDTPSVIRSRVLRDIWHLMDQFKISVNHGLRRPFARALRDAIFIPDPEDKAAVEDELQRCGTSFKAMFLSHPEWILRRMKRHVPEPETLVSRISEVLFTYGPLKDAKTGQPLFNDAAWDTVRNVLENICRGYYSDLPGLSLYFVRGHDKDSLLLYRSLHGTNHVEGGVHQNIIQCFSAYNASPEFAVNLLRDYSLCHNLWVGTYNWTGAPYQGSYDIWQCNRIAQLMDLTEDSIDHPEELRSSWVNIWDYKESEESFGILLISPTTRASLGMLDYHPDFGRDQKIRHR</sequence>
<dbReference type="STRING" id="135208.A0A4Z0AD06"/>
<evidence type="ECO:0000256" key="9">
    <source>
        <dbReference type="ARBA" id="ARBA00042761"/>
    </source>
</evidence>
<dbReference type="SUPFAM" id="SSF53098">
    <property type="entry name" value="Ribonuclease H-like"/>
    <property type="match status" value="1"/>
</dbReference>
<comment type="caution">
    <text evidence="12">The sequence shown here is derived from an EMBL/GenBank/DDBJ whole genome shotgun (WGS) entry which is preliminary data.</text>
</comment>
<dbReference type="PANTHER" id="PTHR13620:SF109">
    <property type="entry name" value="3'-5' EXONUCLEASE"/>
    <property type="match status" value="1"/>
</dbReference>
<dbReference type="CDD" id="cd06141">
    <property type="entry name" value="WRN_exo"/>
    <property type="match status" value="1"/>
</dbReference>
<dbReference type="Proteomes" id="UP000298061">
    <property type="component" value="Unassembled WGS sequence"/>
</dbReference>
<evidence type="ECO:0000256" key="6">
    <source>
        <dbReference type="ARBA" id="ARBA00022842"/>
    </source>
</evidence>
<dbReference type="InterPro" id="IPR012337">
    <property type="entry name" value="RNaseH-like_sf"/>
</dbReference>
<name>A0A4Z0AD06_9AGAM</name>
<evidence type="ECO:0000259" key="11">
    <source>
        <dbReference type="Pfam" id="PF01612"/>
    </source>
</evidence>
<evidence type="ECO:0000313" key="12">
    <source>
        <dbReference type="EMBL" id="TFY83708.1"/>
    </source>
</evidence>
<evidence type="ECO:0000256" key="10">
    <source>
        <dbReference type="SAM" id="MobiDB-lite"/>
    </source>
</evidence>
<dbReference type="AlphaFoldDB" id="A0A4Z0AD06"/>
<organism evidence="12 13">
    <name type="scientific">Hericium alpestre</name>
    <dbReference type="NCBI Taxonomy" id="135208"/>
    <lineage>
        <taxon>Eukaryota</taxon>
        <taxon>Fungi</taxon>
        <taxon>Dikarya</taxon>
        <taxon>Basidiomycota</taxon>
        <taxon>Agaricomycotina</taxon>
        <taxon>Agaricomycetes</taxon>
        <taxon>Russulales</taxon>
        <taxon>Hericiaceae</taxon>
        <taxon>Hericium</taxon>
    </lineage>
</organism>
<evidence type="ECO:0000256" key="4">
    <source>
        <dbReference type="ARBA" id="ARBA00022801"/>
    </source>
</evidence>
<accession>A0A4Z0AD06</accession>
<dbReference type="GO" id="GO:0046872">
    <property type="term" value="F:metal ion binding"/>
    <property type="evidence" value="ECO:0007669"/>
    <property type="project" value="UniProtKB-KW"/>
</dbReference>
<evidence type="ECO:0000256" key="2">
    <source>
        <dbReference type="ARBA" id="ARBA00022722"/>
    </source>
</evidence>
<dbReference type="PANTHER" id="PTHR13620">
    <property type="entry name" value="3-5 EXONUCLEASE"/>
    <property type="match status" value="1"/>
</dbReference>
<reference evidence="12 13" key="1">
    <citation type="submission" date="2019-02" db="EMBL/GenBank/DDBJ databases">
        <title>Genome sequencing of the rare red list fungi Hericium alpestre (H. flagellum).</title>
        <authorList>
            <person name="Buettner E."/>
            <person name="Kellner H."/>
        </authorList>
    </citation>
    <scope>NUCLEOTIDE SEQUENCE [LARGE SCALE GENOMIC DNA]</scope>
    <source>
        <strain evidence="12 13">DSM 108284</strain>
    </source>
</reference>
<evidence type="ECO:0000256" key="3">
    <source>
        <dbReference type="ARBA" id="ARBA00022723"/>
    </source>
</evidence>
<dbReference type="Pfam" id="PF01612">
    <property type="entry name" value="DNA_pol_A_exo1"/>
    <property type="match status" value="1"/>
</dbReference>
<dbReference type="GO" id="GO:0005634">
    <property type="term" value="C:nucleus"/>
    <property type="evidence" value="ECO:0007669"/>
    <property type="project" value="UniProtKB-SubCell"/>
</dbReference>
<keyword evidence="2" id="KW-0540">Nuclease</keyword>
<dbReference type="EMBL" id="SFCI01000013">
    <property type="protein sequence ID" value="TFY83708.1"/>
    <property type="molecule type" value="Genomic_DNA"/>
</dbReference>